<evidence type="ECO:0000313" key="2">
    <source>
        <dbReference type="EMBL" id="RYC71842.1"/>
    </source>
</evidence>
<feature type="signal peptide" evidence="1">
    <location>
        <begin position="1"/>
        <end position="23"/>
    </location>
</feature>
<feature type="chain" id="PRO_5020293404" description="T9SS type A sorting domain-containing protein" evidence="1">
    <location>
        <begin position="24"/>
        <end position="138"/>
    </location>
</feature>
<gene>
    <name evidence="2" type="ORF">EQG79_06860</name>
</gene>
<dbReference type="Proteomes" id="UP000290407">
    <property type="component" value="Unassembled WGS sequence"/>
</dbReference>
<proteinExistence type="predicted"/>
<comment type="caution">
    <text evidence="2">The sequence shown here is derived from an EMBL/GenBank/DDBJ whole genome shotgun (WGS) entry which is preliminary data.</text>
</comment>
<dbReference type="EMBL" id="SBLB01000001">
    <property type="protein sequence ID" value="RYC71842.1"/>
    <property type="molecule type" value="Genomic_DNA"/>
</dbReference>
<organism evidence="2 3">
    <name type="scientific">Spirosoma sordidisoli</name>
    <dbReference type="NCBI Taxonomy" id="2502893"/>
    <lineage>
        <taxon>Bacteria</taxon>
        <taxon>Pseudomonadati</taxon>
        <taxon>Bacteroidota</taxon>
        <taxon>Cytophagia</taxon>
        <taxon>Cytophagales</taxon>
        <taxon>Cytophagaceae</taxon>
        <taxon>Spirosoma</taxon>
    </lineage>
</organism>
<evidence type="ECO:0000256" key="1">
    <source>
        <dbReference type="SAM" id="SignalP"/>
    </source>
</evidence>
<name>A0A4Q2US17_9BACT</name>
<reference evidence="2 3" key="1">
    <citation type="submission" date="2019-01" db="EMBL/GenBank/DDBJ databases">
        <title>Spirosoma flava sp. nov., a propanil-degrading bacterium isolated from herbicide-contaminated soil.</title>
        <authorList>
            <person name="Zhang L."/>
            <person name="Jiang J.-D."/>
        </authorList>
    </citation>
    <scope>NUCLEOTIDE SEQUENCE [LARGE SCALE GENOMIC DNA]</scope>
    <source>
        <strain evidence="2 3">TY50</strain>
    </source>
</reference>
<protein>
    <recommendedName>
        <fullName evidence="4">T9SS type A sorting domain-containing protein</fullName>
    </recommendedName>
</protein>
<evidence type="ECO:0000313" key="3">
    <source>
        <dbReference type="Proteomes" id="UP000290407"/>
    </source>
</evidence>
<dbReference type="AlphaFoldDB" id="A0A4Q2US17"/>
<dbReference type="RefSeq" id="WP_129600846.1">
    <property type="nucleotide sequence ID" value="NZ_SBLB01000001.1"/>
</dbReference>
<keyword evidence="3" id="KW-1185">Reference proteome</keyword>
<accession>A0A4Q2US17</accession>
<keyword evidence="1" id="KW-0732">Signal</keyword>
<sequence length="138" mass="15534">MKTRITLIVSFMLLTLTASVSLAKTIQTGNPEKRAFQAAMYPAAASSKVWLALEKSLPQFKVNVELIDQKGNVLFRETLPGKGGKSNRFRQMFDLSDVEDGNYTFRVYTAGFQSEEFSFRLSTPTVTQRLPTRLVSMK</sequence>
<evidence type="ECO:0008006" key="4">
    <source>
        <dbReference type="Google" id="ProtNLM"/>
    </source>
</evidence>